<evidence type="ECO:0000259" key="3">
    <source>
        <dbReference type="PROSITE" id="PS51737"/>
    </source>
</evidence>
<dbReference type="Gene3D" id="3.90.1750.20">
    <property type="entry name" value="Putative Large Serine Recombinase, Chain B, Domain 2"/>
    <property type="match status" value="1"/>
</dbReference>
<dbReference type="InterPro" id="IPR036162">
    <property type="entry name" value="Resolvase-like_N_sf"/>
</dbReference>
<proteinExistence type="predicted"/>
<dbReference type="InterPro" id="IPR011109">
    <property type="entry name" value="DNA_bind_recombinase_dom"/>
</dbReference>
<dbReference type="SUPFAM" id="SSF53041">
    <property type="entry name" value="Resolvase-like"/>
    <property type="match status" value="1"/>
</dbReference>
<dbReference type="PROSITE" id="PS51736">
    <property type="entry name" value="RECOMBINASES_3"/>
    <property type="match status" value="1"/>
</dbReference>
<dbReference type="PROSITE" id="PS51737">
    <property type="entry name" value="RECOMBINASE_DNA_BIND"/>
    <property type="match status" value="1"/>
</dbReference>
<feature type="domain" description="Recombinase" evidence="3">
    <location>
        <begin position="180"/>
        <end position="323"/>
    </location>
</feature>
<dbReference type="Gene3D" id="3.40.50.1390">
    <property type="entry name" value="Resolvase, N-terminal catalytic domain"/>
    <property type="match status" value="1"/>
</dbReference>
<dbReference type="SMART" id="SM00857">
    <property type="entry name" value="Resolvase"/>
    <property type="match status" value="1"/>
</dbReference>
<reference evidence="4" key="1">
    <citation type="submission" date="2020-08" db="EMBL/GenBank/DDBJ databases">
        <authorList>
            <person name="Liu C."/>
            <person name="Sun Q."/>
        </authorList>
    </citation>
    <scope>NUCLEOTIDE SEQUENCE</scope>
    <source>
        <strain evidence="4">NSJ-65</strain>
    </source>
</reference>
<dbReference type="GO" id="GO:0000150">
    <property type="term" value="F:DNA strand exchange activity"/>
    <property type="evidence" value="ECO:0007669"/>
    <property type="project" value="InterPro"/>
</dbReference>
<dbReference type="AlphaFoldDB" id="A0A8J6LU87"/>
<evidence type="ECO:0000259" key="2">
    <source>
        <dbReference type="PROSITE" id="PS51736"/>
    </source>
</evidence>
<dbReference type="InterPro" id="IPR006119">
    <property type="entry name" value="Resolv_N"/>
</dbReference>
<evidence type="ECO:0000256" key="1">
    <source>
        <dbReference type="SAM" id="Coils"/>
    </source>
</evidence>
<feature type="domain" description="Resolvase/invertase-type recombinase catalytic" evidence="2">
    <location>
        <begin position="15"/>
        <end position="172"/>
    </location>
</feature>
<keyword evidence="1" id="KW-0175">Coiled coil</keyword>
<evidence type="ECO:0000313" key="5">
    <source>
        <dbReference type="Proteomes" id="UP000597668"/>
    </source>
</evidence>
<feature type="coiled-coil region" evidence="1">
    <location>
        <begin position="452"/>
        <end position="482"/>
    </location>
</feature>
<gene>
    <name evidence="4" type="ORF">H8K20_08365</name>
</gene>
<dbReference type="RefSeq" id="WP_186488071.1">
    <property type="nucleotide sequence ID" value="NZ_JACOGI010000001.1"/>
</dbReference>
<sequence length="544" mass="63192">MQKQQLEKTPQKIFYWAKYLRKSTDEDNSRSIHNQEMVLDGAMEEIVRWDTENEYIFSGTFWDEDYTGTDSERPQFKSLLRSLSNRQINMLLVTDLSRLSRNIAESIQYVQELFVALDIRFVSVQLPALDSFLEPDKVYSLEVPMQSMMNENHCAETSFKVRRTFNRLREQGQFIGAFAAYGWRKDPEDHHKLLLDKEPAQILQLMRDWVLEGSSASAVAKMLNERGIPNPSGYKAIKGLKFYPGCKNSTNLWSARTVHYLLTRPENIGTLIQGRYRVKSYKIHQQVKTPQEEWFVKEHAIPAIFTSEEQAAIAECLKRGTRISPGNPEKKVYLFSGFLTCPDCGKAIVRKSVKGYVYYICNTYKNYGVLGCIKHRIRHETLEKAVLVALQQQIALAVNKQEVIRRLDQAPPTHRQGECYDTMIKARNRDWEKIVRFKQGLYEDWKNGDLTKEEYHALKAKYTEREEKLQNTLRLLQEEKEQVGCTAKKGDSLISDYLKTGTVNILTREILVALVERIFVHEKGEITIRFRFADECQRVAAVRA</sequence>
<dbReference type="InterPro" id="IPR050639">
    <property type="entry name" value="SSR_resolvase"/>
</dbReference>
<dbReference type="EMBL" id="JACOGI010000001">
    <property type="protein sequence ID" value="MBC3516409.1"/>
    <property type="molecule type" value="Genomic_DNA"/>
</dbReference>
<dbReference type="GO" id="GO:0003677">
    <property type="term" value="F:DNA binding"/>
    <property type="evidence" value="ECO:0007669"/>
    <property type="project" value="InterPro"/>
</dbReference>
<protein>
    <submittedName>
        <fullName evidence="4">Recombinase family protein</fullName>
    </submittedName>
</protein>
<dbReference type="Pfam" id="PF07508">
    <property type="entry name" value="Recombinase"/>
    <property type="match status" value="1"/>
</dbReference>
<organism evidence="4 5">
    <name type="scientific">Neobittarella massiliensis</name>
    <name type="common">ex Bilen et al. 2018</name>
    <dbReference type="NCBI Taxonomy" id="2041842"/>
    <lineage>
        <taxon>Bacteria</taxon>
        <taxon>Bacillati</taxon>
        <taxon>Bacillota</taxon>
        <taxon>Clostridia</taxon>
        <taxon>Eubacteriales</taxon>
        <taxon>Oscillospiraceae</taxon>
        <taxon>Neobittarella (ex Bilen et al. 2018)</taxon>
    </lineage>
</organism>
<comment type="caution">
    <text evidence="4">The sequence shown here is derived from an EMBL/GenBank/DDBJ whole genome shotgun (WGS) entry which is preliminary data.</text>
</comment>
<dbReference type="Pfam" id="PF00239">
    <property type="entry name" value="Resolvase"/>
    <property type="match status" value="1"/>
</dbReference>
<dbReference type="Proteomes" id="UP000597668">
    <property type="component" value="Unassembled WGS sequence"/>
</dbReference>
<keyword evidence="5" id="KW-1185">Reference proteome</keyword>
<accession>A0A8J6LU87</accession>
<evidence type="ECO:0000313" key="4">
    <source>
        <dbReference type="EMBL" id="MBC3516409.1"/>
    </source>
</evidence>
<dbReference type="Pfam" id="PF13408">
    <property type="entry name" value="Zn_ribbon_recom"/>
    <property type="match status" value="1"/>
</dbReference>
<dbReference type="PANTHER" id="PTHR30461:SF23">
    <property type="entry name" value="DNA RECOMBINASE-RELATED"/>
    <property type="match status" value="1"/>
</dbReference>
<name>A0A8J6LU87_9FIRM</name>
<dbReference type="PANTHER" id="PTHR30461">
    <property type="entry name" value="DNA-INVERTASE FROM LAMBDOID PROPHAGE"/>
    <property type="match status" value="1"/>
</dbReference>
<dbReference type="InterPro" id="IPR025827">
    <property type="entry name" value="Zn_ribbon_recom_dom"/>
</dbReference>
<dbReference type="InterPro" id="IPR038109">
    <property type="entry name" value="DNA_bind_recomb_sf"/>
</dbReference>